<reference evidence="4" key="1">
    <citation type="submission" date="2020-03" db="EMBL/GenBank/DDBJ databases">
        <title>Castanea mollissima Vanexum genome sequencing.</title>
        <authorList>
            <person name="Staton M."/>
        </authorList>
    </citation>
    <scope>NUCLEOTIDE SEQUENCE</scope>
    <source>
        <tissue evidence="4">Leaf</tissue>
    </source>
</reference>
<feature type="transmembrane region" description="Helical" evidence="2">
    <location>
        <begin position="12"/>
        <end position="33"/>
    </location>
</feature>
<dbReference type="EMBL" id="JRKL02000036">
    <property type="protein sequence ID" value="KAF3976151.1"/>
    <property type="molecule type" value="Genomic_DNA"/>
</dbReference>
<keyword evidence="2" id="KW-0472">Membrane</keyword>
<dbReference type="InterPro" id="IPR036457">
    <property type="entry name" value="PPM-type-like_dom_sf"/>
</dbReference>
<dbReference type="InterPro" id="IPR039123">
    <property type="entry name" value="PPTC7"/>
</dbReference>
<dbReference type="Proteomes" id="UP000737018">
    <property type="component" value="Unassembled WGS sequence"/>
</dbReference>
<protein>
    <recommendedName>
        <fullName evidence="1">Protein phosphatase</fullName>
        <ecNumber evidence="1">3.1.3.16</ecNumber>
    </recommendedName>
</protein>
<dbReference type="Gene3D" id="3.60.40.10">
    <property type="entry name" value="PPM-type phosphatase domain"/>
    <property type="match status" value="1"/>
</dbReference>
<comment type="similarity">
    <text evidence="1">Belongs to the PP2C family.</text>
</comment>
<evidence type="ECO:0000256" key="2">
    <source>
        <dbReference type="SAM" id="Phobius"/>
    </source>
</evidence>
<dbReference type="SMART" id="SM00332">
    <property type="entry name" value="PP2Cc"/>
    <property type="match status" value="1"/>
</dbReference>
<dbReference type="GO" id="GO:0004722">
    <property type="term" value="F:protein serine/threonine phosphatase activity"/>
    <property type="evidence" value="ECO:0007669"/>
    <property type="project" value="UniProtKB-EC"/>
</dbReference>
<keyword evidence="1" id="KW-0464">Manganese</keyword>
<proteinExistence type="inferred from homology"/>
<comment type="cofactor">
    <cofactor evidence="1">
        <name>Mn(2+)</name>
        <dbReference type="ChEBI" id="CHEBI:29035"/>
    </cofactor>
</comment>
<dbReference type="PANTHER" id="PTHR12320">
    <property type="entry name" value="PROTEIN PHOSPHATASE 2C"/>
    <property type="match status" value="1"/>
</dbReference>
<dbReference type="GO" id="GO:0046872">
    <property type="term" value="F:metal ion binding"/>
    <property type="evidence" value="ECO:0007669"/>
    <property type="project" value="UniProtKB-UniRule"/>
</dbReference>
<comment type="catalytic activity">
    <reaction evidence="1">
        <text>O-phospho-L-seryl-[protein] + H2O = L-seryl-[protein] + phosphate</text>
        <dbReference type="Rhea" id="RHEA:20629"/>
        <dbReference type="Rhea" id="RHEA-COMP:9863"/>
        <dbReference type="Rhea" id="RHEA-COMP:11604"/>
        <dbReference type="ChEBI" id="CHEBI:15377"/>
        <dbReference type="ChEBI" id="CHEBI:29999"/>
        <dbReference type="ChEBI" id="CHEBI:43474"/>
        <dbReference type="ChEBI" id="CHEBI:83421"/>
        <dbReference type="EC" id="3.1.3.16"/>
    </reaction>
</comment>
<organism evidence="4 5">
    <name type="scientific">Castanea mollissima</name>
    <name type="common">Chinese chestnut</name>
    <dbReference type="NCBI Taxonomy" id="60419"/>
    <lineage>
        <taxon>Eukaryota</taxon>
        <taxon>Viridiplantae</taxon>
        <taxon>Streptophyta</taxon>
        <taxon>Embryophyta</taxon>
        <taxon>Tracheophyta</taxon>
        <taxon>Spermatophyta</taxon>
        <taxon>Magnoliopsida</taxon>
        <taxon>eudicotyledons</taxon>
        <taxon>Gunneridae</taxon>
        <taxon>Pentapetalae</taxon>
        <taxon>rosids</taxon>
        <taxon>fabids</taxon>
        <taxon>Fagales</taxon>
        <taxon>Fagaceae</taxon>
        <taxon>Castanea</taxon>
    </lineage>
</organism>
<dbReference type="OrthoDB" id="60843at2759"/>
<feature type="domain" description="PPM-type phosphatase" evidence="3">
    <location>
        <begin position="44"/>
        <end position="289"/>
    </location>
</feature>
<dbReference type="InterPro" id="IPR001932">
    <property type="entry name" value="PPM-type_phosphatase-like_dom"/>
</dbReference>
<keyword evidence="2" id="KW-0812">Transmembrane</keyword>
<keyword evidence="1" id="KW-0479">Metal-binding</keyword>
<keyword evidence="1" id="KW-0904">Protein phosphatase</keyword>
<dbReference type="AlphaFoldDB" id="A0A8J4W7B9"/>
<keyword evidence="1" id="KW-0460">Magnesium</keyword>
<comment type="catalytic activity">
    <reaction evidence="1">
        <text>O-phospho-L-threonyl-[protein] + H2O = L-threonyl-[protein] + phosphate</text>
        <dbReference type="Rhea" id="RHEA:47004"/>
        <dbReference type="Rhea" id="RHEA-COMP:11060"/>
        <dbReference type="Rhea" id="RHEA-COMP:11605"/>
        <dbReference type="ChEBI" id="CHEBI:15377"/>
        <dbReference type="ChEBI" id="CHEBI:30013"/>
        <dbReference type="ChEBI" id="CHEBI:43474"/>
        <dbReference type="ChEBI" id="CHEBI:61977"/>
        <dbReference type="EC" id="3.1.3.16"/>
    </reaction>
</comment>
<keyword evidence="1" id="KW-0378">Hydrolase</keyword>
<sequence length="330" mass="35920">MIFKKQCVDGKVVLIPIVLVPVVLVLVVLIPVLQEQERGCMRMSFGAHYTPKDKAGSPQSEGDDAHFICAEKNTIGMADGVGGWARFGIDAGKYARQLMSNVVTAVQKQQPPLNRIVDLRQALEEGFLNTKAMGSSTACIVTFKDYYLRAINVGNSGFMIFRNSKCVYKSRIQQHGFNYPYQLGNSMSCGKPCSAIVTTVERLLPGDITVLGTGGLQDNMFTAEIEDIISKGTLEGVNTEKLASTFALLALFNSMDKNVDIPFAQVARLAGLKHNGGKRDDITVIVDHVIALIEFSAEPFGSQLSFVLCFLIINNIHSFITLLGSCSSVL</sequence>
<evidence type="ECO:0000313" key="5">
    <source>
        <dbReference type="Proteomes" id="UP000737018"/>
    </source>
</evidence>
<keyword evidence="2" id="KW-1133">Transmembrane helix</keyword>
<gene>
    <name evidence="4" type="ORF">CMV_000647</name>
</gene>
<evidence type="ECO:0000259" key="3">
    <source>
        <dbReference type="PROSITE" id="PS51746"/>
    </source>
</evidence>
<dbReference type="EC" id="3.1.3.16" evidence="1"/>
<dbReference type="PANTHER" id="PTHR12320:SF14">
    <property type="entry name" value="PROTEIN PHOSPHATASE"/>
    <property type="match status" value="1"/>
</dbReference>
<comment type="caution">
    <text evidence="4">The sequence shown here is derived from an EMBL/GenBank/DDBJ whole genome shotgun (WGS) entry which is preliminary data.</text>
</comment>
<evidence type="ECO:0000256" key="1">
    <source>
        <dbReference type="RuleBase" id="RU366020"/>
    </source>
</evidence>
<evidence type="ECO:0000313" key="4">
    <source>
        <dbReference type="EMBL" id="KAF3976151.1"/>
    </source>
</evidence>
<comment type="cofactor">
    <cofactor evidence="1">
        <name>Mg(2+)</name>
        <dbReference type="ChEBI" id="CHEBI:18420"/>
    </cofactor>
</comment>
<keyword evidence="5" id="KW-1185">Reference proteome</keyword>
<dbReference type="PROSITE" id="PS51746">
    <property type="entry name" value="PPM_2"/>
    <property type="match status" value="1"/>
</dbReference>
<dbReference type="SUPFAM" id="SSF81606">
    <property type="entry name" value="PP2C-like"/>
    <property type="match status" value="1"/>
</dbReference>
<accession>A0A8J4W7B9</accession>
<name>A0A8J4W7B9_9ROSI</name>